<evidence type="ECO:0000259" key="1">
    <source>
        <dbReference type="Pfam" id="PF18983"/>
    </source>
</evidence>
<feature type="domain" description="DUF5717" evidence="1">
    <location>
        <begin position="11"/>
        <end position="68"/>
    </location>
</feature>
<dbReference type="InterPro" id="IPR043774">
    <property type="entry name" value="DUF5717_C"/>
</dbReference>
<reference evidence="2" key="1">
    <citation type="journal article" date="2013" name="Environ. Microbiol.">
        <title>Microbiota from the distal guts of lean and obese adolescents exhibit partial functional redundancy besides clear differences in community structure.</title>
        <authorList>
            <person name="Ferrer M."/>
            <person name="Ruiz A."/>
            <person name="Lanza F."/>
            <person name="Haange S.B."/>
            <person name="Oberbach A."/>
            <person name="Till H."/>
            <person name="Bargiela R."/>
            <person name="Campoy C."/>
            <person name="Segura M.T."/>
            <person name="Richter M."/>
            <person name="von Bergen M."/>
            <person name="Seifert J."/>
            <person name="Suarez A."/>
        </authorList>
    </citation>
    <scope>NUCLEOTIDE SEQUENCE</scope>
</reference>
<gene>
    <name evidence="2" type="ORF">OBE_14644</name>
</gene>
<dbReference type="AlphaFoldDB" id="K1RLD4"/>
<evidence type="ECO:0000313" key="2">
    <source>
        <dbReference type="EMBL" id="EKC49432.1"/>
    </source>
</evidence>
<comment type="caution">
    <text evidence="2">The sequence shown here is derived from an EMBL/GenBank/DDBJ whole genome shotgun (WGS) entry which is preliminary data.</text>
</comment>
<dbReference type="Pfam" id="PF18983">
    <property type="entry name" value="DUF5717"/>
    <property type="match status" value="1"/>
</dbReference>
<protein>
    <recommendedName>
        <fullName evidence="1">DUF5717 domain-containing protein</fullName>
    </recommendedName>
</protein>
<accession>K1RLD4</accession>
<sequence>MFAHILDYLSKVVDNYSVRISEKNAYNDESRFGIINSMMICKALGEDDAARDMMQTYELCKEAGRKLFRLL</sequence>
<proteinExistence type="predicted"/>
<name>K1RLD4_9ZZZZ</name>
<organism evidence="2">
    <name type="scientific">human gut metagenome</name>
    <dbReference type="NCBI Taxonomy" id="408170"/>
    <lineage>
        <taxon>unclassified sequences</taxon>
        <taxon>metagenomes</taxon>
        <taxon>organismal metagenomes</taxon>
    </lineage>
</organism>
<dbReference type="EMBL" id="AJWZ01010099">
    <property type="protein sequence ID" value="EKC49432.1"/>
    <property type="molecule type" value="Genomic_DNA"/>
</dbReference>